<keyword evidence="4" id="KW-0808">Transferase</keyword>
<reference evidence="14 15" key="1">
    <citation type="journal article" date="2015" name="Genome Biol. Evol.">
        <title>Comparative Genomics of a Bacterivorous Green Alga Reveals Evolutionary Causalities and Consequences of Phago-Mixotrophic Mode of Nutrition.</title>
        <authorList>
            <person name="Burns J.A."/>
            <person name="Paasch A."/>
            <person name="Narechania A."/>
            <person name="Kim E."/>
        </authorList>
    </citation>
    <scope>NUCLEOTIDE SEQUENCE [LARGE SCALE GENOMIC DNA]</scope>
    <source>
        <strain evidence="14 15">PLY_AMNH</strain>
    </source>
</reference>
<dbReference type="InterPro" id="IPR056301">
    <property type="entry name" value="GWD-like_N_Ig"/>
</dbReference>
<comment type="cofactor">
    <cofactor evidence="1">
        <name>Mg(2+)</name>
        <dbReference type="ChEBI" id="CHEBI:18420"/>
    </cofactor>
</comment>
<dbReference type="SUPFAM" id="SSF56059">
    <property type="entry name" value="Glutathione synthetase ATP-binding domain-like"/>
    <property type="match status" value="1"/>
</dbReference>
<feature type="domain" description="Pyruvate phosphate dikinase AMP/ATP-binding" evidence="11">
    <location>
        <begin position="797"/>
        <end position="1114"/>
    </location>
</feature>
<comment type="subunit">
    <text evidence="3">Homodimer.</text>
</comment>
<dbReference type="Pfam" id="PF22973">
    <property type="entry name" value="GWD1_pHisD"/>
    <property type="match status" value="1"/>
</dbReference>
<dbReference type="Pfam" id="PF01326">
    <property type="entry name" value="PPDK_N"/>
    <property type="match status" value="1"/>
</dbReference>
<evidence type="ECO:0000256" key="4">
    <source>
        <dbReference type="ARBA" id="ARBA00022679"/>
    </source>
</evidence>
<dbReference type="GO" id="GO:0046872">
    <property type="term" value="F:metal ion binding"/>
    <property type="evidence" value="ECO:0007669"/>
    <property type="project" value="UniProtKB-KW"/>
</dbReference>
<dbReference type="InterPro" id="IPR054481">
    <property type="entry name" value="GWD1_pHisD"/>
</dbReference>
<evidence type="ECO:0000256" key="8">
    <source>
        <dbReference type="ARBA" id="ARBA00022840"/>
    </source>
</evidence>
<keyword evidence="15" id="KW-1185">Reference proteome</keyword>
<comment type="similarity">
    <text evidence="2">Belongs to the PEP-utilizing enzyme family.</text>
</comment>
<evidence type="ECO:0000259" key="13">
    <source>
        <dbReference type="Pfam" id="PF23166"/>
    </source>
</evidence>
<dbReference type="GO" id="GO:0016301">
    <property type="term" value="F:kinase activity"/>
    <property type="evidence" value="ECO:0007669"/>
    <property type="project" value="UniProtKB-KW"/>
</dbReference>
<dbReference type="AlphaFoldDB" id="A0AAE0L1X2"/>
<keyword evidence="8" id="KW-0067">ATP-binding</keyword>
<keyword evidence="10" id="KW-0119">Carbohydrate metabolism</keyword>
<proteinExistence type="inferred from homology"/>
<keyword evidence="6" id="KW-0547">Nucleotide-binding</keyword>
<dbReference type="PANTHER" id="PTHR46999">
    <property type="entry name" value="ALPHA-GLUCAN WATER DIKINASE 1, CHLOROPLASTIC-RELATED"/>
    <property type="match status" value="1"/>
</dbReference>
<evidence type="ECO:0000259" key="12">
    <source>
        <dbReference type="Pfam" id="PF22973"/>
    </source>
</evidence>
<name>A0AAE0L1X2_9CHLO</name>
<dbReference type="Gene3D" id="3.30.470.20">
    <property type="entry name" value="ATP-grasp fold, B domain"/>
    <property type="match status" value="1"/>
</dbReference>
<evidence type="ECO:0000256" key="10">
    <source>
        <dbReference type="ARBA" id="ARBA00023277"/>
    </source>
</evidence>
<accession>A0AAE0L1X2</accession>
<feature type="domain" description="Alpha-glucan water dikinase phosphohistidine-like" evidence="12">
    <location>
        <begin position="645"/>
        <end position="754"/>
    </location>
</feature>
<evidence type="ECO:0000256" key="1">
    <source>
        <dbReference type="ARBA" id="ARBA00001946"/>
    </source>
</evidence>
<dbReference type="InterPro" id="IPR013815">
    <property type="entry name" value="ATP_grasp_subdomain_1"/>
</dbReference>
<evidence type="ECO:0000256" key="9">
    <source>
        <dbReference type="ARBA" id="ARBA00022842"/>
    </source>
</evidence>
<keyword evidence="5" id="KW-0479">Metal-binding</keyword>
<dbReference type="Proteomes" id="UP001190700">
    <property type="component" value="Unassembled WGS sequence"/>
</dbReference>
<dbReference type="EMBL" id="LGRX02011641">
    <property type="protein sequence ID" value="KAK3268700.1"/>
    <property type="molecule type" value="Genomic_DNA"/>
</dbReference>
<comment type="caution">
    <text evidence="14">The sequence shown here is derived from an EMBL/GenBank/DDBJ whole genome shotgun (WGS) entry which is preliminary data.</text>
</comment>
<dbReference type="GO" id="GO:0005524">
    <property type="term" value="F:ATP binding"/>
    <property type="evidence" value="ECO:0007669"/>
    <property type="project" value="UniProtKB-KW"/>
</dbReference>
<evidence type="ECO:0000256" key="3">
    <source>
        <dbReference type="ARBA" id="ARBA00011738"/>
    </source>
</evidence>
<gene>
    <name evidence="14" type="ORF">CYMTET_22809</name>
</gene>
<evidence type="ECO:0000256" key="7">
    <source>
        <dbReference type="ARBA" id="ARBA00022777"/>
    </source>
</evidence>
<protein>
    <submittedName>
        <fullName evidence="14">Alpha-glucan water dikinase 1, chloroplastic</fullName>
    </submittedName>
</protein>
<organism evidence="14 15">
    <name type="scientific">Cymbomonas tetramitiformis</name>
    <dbReference type="NCBI Taxonomy" id="36881"/>
    <lineage>
        <taxon>Eukaryota</taxon>
        <taxon>Viridiplantae</taxon>
        <taxon>Chlorophyta</taxon>
        <taxon>Pyramimonadophyceae</taxon>
        <taxon>Pyramimonadales</taxon>
        <taxon>Pyramimonadaceae</taxon>
        <taxon>Cymbomonas</taxon>
    </lineage>
</organism>
<dbReference type="InterPro" id="IPR002192">
    <property type="entry name" value="PPDK_AMP/ATP-bd"/>
</dbReference>
<dbReference type="Pfam" id="PF23166">
    <property type="entry name" value="Ig_N_CWD1"/>
    <property type="match status" value="1"/>
</dbReference>
<dbReference type="PANTHER" id="PTHR46999:SF2">
    <property type="entry name" value="CARBOHYDRATE-BINDING MODULE FAMILY 45 PROTEIN"/>
    <property type="match status" value="1"/>
</dbReference>
<keyword evidence="7" id="KW-0418">Kinase</keyword>
<dbReference type="Gene3D" id="3.30.1490.20">
    <property type="entry name" value="ATP-grasp fold, A domain"/>
    <property type="match status" value="2"/>
</dbReference>
<evidence type="ECO:0000313" key="14">
    <source>
        <dbReference type="EMBL" id="KAK3268700.1"/>
    </source>
</evidence>
<evidence type="ECO:0000259" key="11">
    <source>
        <dbReference type="Pfam" id="PF01326"/>
    </source>
</evidence>
<evidence type="ECO:0000256" key="5">
    <source>
        <dbReference type="ARBA" id="ARBA00022723"/>
    </source>
</evidence>
<sequence length="1118" mass="122605">MPTLGISIPSQSASPIFVPRLSRRSNKGSLAAERERKLVRVGSKSLQKPIKAGVVSLCSCVAKQTAHNSAIVKRGSKSATNFVTKAVAVEANVDTETELWSDEYDLISTKVFETDAAYRVEFYPTGVPGSTLLHWAVDDWQVPDEAIRPSGTNQVDDKAVQTPLGDMLTINIPKDVAPRSMVFVLKEIEPEEKWHNNGSSFIVNIKPPNAEDIVKKALDAEVNWGSYTLMARFTLALENLGMAEKIPGGNAMGFIFTWLRLSALKQLTWSREGNYQPKDMAHVQKALVEQLHNIARSNDDATVRQFARMTTAGIPRGGGDSEQIRLEILNILRRHGIREGHRPGIEDHFLEQWHQKLHSNTNKDDIAICEAYLHFLHTGNVDDMYWHLHEYNGITKEQLASMKCGWKSDGITGTPNHMPQMIPDFQHYLWILKGVHSGADLDTMAEMCKGHLDEDLVYHLYEVVNNKEAWWVAGKVVEVRSKLENYWRNGYGGRDVFLLDIALEKFYRLAVERSDFSELEGDDLFSLIELTLRNDNISRNEDEDLSMCLGLWQKVMETDRWTDEGATVAYAASERVLLALTNFTGNLYERMQPHAETFKEACDLDKAFIDNFSEEVIRGHSTFVLSQLVQTLQPKLREAAGLSPWQVVSLGSSELAMGTLLKENLEDIQGASYDKPQVVLSDELGGLEDIPAGVVAVISSGSVDMLSHSAIRARNQGVLLACCSDAEELAPFAKMAGEAVQVSVTADGKVSVGECATTDLGVLLPAEDASSKSLKLEVPKEAPSSWAVQDTDFKPSMVGAKGKHLATLGGILKDSDINVPTSVALPFGSFERCLHAPENAETAAAIAKLQKEITNGEAPNNGELAVEALGKLDEMREQVLQLNMPAGVKEELQSSVTSAGMAGAQNMDDLWTAIRRVWASQYGDRAWLSRQTMGIPEEDLRMACLIQTVVPARYAFVMHTVNPLNPDGNEMLGEVVVGLGETLVSNTPGRPLAFTCGKDGSNLKIISMPSKRSALHSPAEGAVICRSDSNAEDLDEFAGAGLYDSVLVGDEPVEEAVDYTGEDLMWDSAFRTTLLAQLAQVGANVETALKGVPQDIEGTVGPDGEVYVVQARPQIINS</sequence>
<evidence type="ECO:0000313" key="15">
    <source>
        <dbReference type="Proteomes" id="UP001190700"/>
    </source>
</evidence>
<keyword evidence="9" id="KW-0460">Magnesium</keyword>
<evidence type="ECO:0000256" key="2">
    <source>
        <dbReference type="ARBA" id="ARBA00007837"/>
    </source>
</evidence>
<feature type="domain" description="Alpha-glucan water dikinase-like N-terminal Ig-like" evidence="13">
    <location>
        <begin position="107"/>
        <end position="204"/>
    </location>
</feature>
<evidence type="ECO:0000256" key="6">
    <source>
        <dbReference type="ARBA" id="ARBA00022741"/>
    </source>
</evidence>